<gene>
    <name evidence="1" type="ORF">UV73_C0001G0175</name>
</gene>
<protein>
    <submittedName>
        <fullName evidence="1">Uncharacterized protein</fullName>
    </submittedName>
</protein>
<dbReference type="STRING" id="1618443.UV73_C0001G0175"/>
<dbReference type="EMBL" id="LCFP01000001">
    <property type="protein sequence ID" value="KKS98654.1"/>
    <property type="molecule type" value="Genomic_DNA"/>
</dbReference>
<dbReference type="Gene3D" id="3.20.20.510">
    <property type="entry name" value="Uncharacterised protein PF12979, DUF3863"/>
    <property type="match status" value="1"/>
</dbReference>
<name>A0A0G1DM03_9BACT</name>
<evidence type="ECO:0000313" key="2">
    <source>
        <dbReference type="Proteomes" id="UP000034894"/>
    </source>
</evidence>
<dbReference type="Proteomes" id="UP000034894">
    <property type="component" value="Unassembled WGS sequence"/>
</dbReference>
<reference evidence="1 2" key="1">
    <citation type="journal article" date="2015" name="Nature">
        <title>rRNA introns, odd ribosomes, and small enigmatic genomes across a large radiation of phyla.</title>
        <authorList>
            <person name="Brown C.T."/>
            <person name="Hug L.A."/>
            <person name="Thomas B.C."/>
            <person name="Sharon I."/>
            <person name="Castelle C.J."/>
            <person name="Singh A."/>
            <person name="Wilkins M.J."/>
            <person name="Williams K.H."/>
            <person name="Banfield J.F."/>
        </authorList>
    </citation>
    <scope>NUCLEOTIDE SEQUENCE [LARGE SCALE GENOMIC DNA]</scope>
</reference>
<proteinExistence type="predicted"/>
<accession>A0A0G1DM03</accession>
<dbReference type="AlphaFoldDB" id="A0A0G1DM03"/>
<organism evidence="1 2">
    <name type="scientific">Candidatus Gottesmanbacteria bacterium GW2011_GWA2_43_14</name>
    <dbReference type="NCBI Taxonomy" id="1618443"/>
    <lineage>
        <taxon>Bacteria</taxon>
        <taxon>Candidatus Gottesmaniibacteriota</taxon>
    </lineage>
</organism>
<sequence length="557" mass="63992">MRRILLFFFILLTVVFSSPIYSGNIFAASQNFATIVIPFRGREYWQDFAKPRQILDYLNKEKLPSTVLLTYANLNDTEVVNYLHGLKNRPEMGLFLEVDQQLANDSLVSYHFGDFDKAAANQILFSGYQPDERIRMADRLVTRFKSVFGELPSSAGAWYVDAVTVNYLQNKYSLAAILGVADQYVTDTYGLWGKPWGIPYISSLHNPLIPAGTDKAGPVAIQWAARDPIKGYGLTVGDSTYSFQANDYINHHNLSISYFRILLDSYFDKLNPINQVTVGLEAGQEGWEFLDEFVRQIAELRLRRDKGEIRLSTMRQFAGIFKGLSRENQPASVVYGLDREGKKTAGWWFNFSAYRAYLELSEGVLKIRDLKVYQPFFFNDLLTADREPRLERYLPSCLDDLSDNNSLLIAEDIIFTSVKRQGDIFNLDYQQKENSGRLTLDRFGIRNNGRLIVKFEDKQPFWTGYFNRLLLDYYTWKKSSVRPLLVYSKIEGSHFAGLYLPPEKLLGFKSSAPFFGLFSFPYQTLAKFKSFPLSKIGVFFHQDLLNGASKCKIIRRI</sequence>
<comment type="caution">
    <text evidence="1">The sequence shown here is derived from an EMBL/GenBank/DDBJ whole genome shotgun (WGS) entry which is preliminary data.</text>
</comment>
<evidence type="ECO:0000313" key="1">
    <source>
        <dbReference type="EMBL" id="KKS98654.1"/>
    </source>
</evidence>